<dbReference type="AlphaFoldDB" id="A0A653IHN2"/>
<evidence type="ECO:0000259" key="3">
    <source>
        <dbReference type="Pfam" id="PF13518"/>
    </source>
</evidence>
<dbReference type="Pfam" id="PF01527">
    <property type="entry name" value="HTH_Tnp_1"/>
    <property type="match status" value="1"/>
</dbReference>
<dbReference type="InterPro" id="IPR055247">
    <property type="entry name" value="InsJ-like_HTH"/>
</dbReference>
<dbReference type="RefSeq" id="WP_029330182.1">
    <property type="nucleotide sequence ID" value="NZ_LR732317.1"/>
</dbReference>
<feature type="domain" description="Insertion element IS150 protein InsJ-like helix-turn-helix" evidence="3">
    <location>
        <begin position="129"/>
        <end position="179"/>
    </location>
</feature>
<sequence>MSKFKRSASEKLYAIQTYEEGVSTLWEVARLFGVTQSTLLRWRQMYRQGGISALEKRSVCTKYSNEFKERAVRDVLEKGEPVMDVIIKLNISSASVLRRWISNYNGRSEDTLLKERFAMTRGRITTFEERVSIVSDCLKNGKKYKETAKTHRVSYQQIYKWVQKYEKNGIDGLMDSRGRTKPFEELTDVERLSIEMKKIEQENELLRMENEFLKKLEEFERGRG</sequence>
<dbReference type="InterPro" id="IPR002514">
    <property type="entry name" value="Transposase_8"/>
</dbReference>
<dbReference type="GO" id="GO:0043565">
    <property type="term" value="F:sequence-specific DNA binding"/>
    <property type="evidence" value="ECO:0007669"/>
    <property type="project" value="InterPro"/>
</dbReference>
<gene>
    <name evidence="4" type="ORF">EXIGUO9Y_490001</name>
</gene>
<dbReference type="Pfam" id="PF13518">
    <property type="entry name" value="HTH_28"/>
    <property type="match status" value="2"/>
</dbReference>
<dbReference type="PANTHER" id="PTHR33795">
    <property type="entry name" value="INSERTION ELEMENT IS150 PROTEIN INSJ"/>
    <property type="match status" value="1"/>
</dbReference>
<dbReference type="EMBL" id="CABWKQ010000044">
    <property type="protein sequence ID" value="VWX38549.1"/>
    <property type="molecule type" value="Genomic_DNA"/>
</dbReference>
<dbReference type="InterPro" id="IPR009057">
    <property type="entry name" value="Homeodomain-like_sf"/>
</dbReference>
<keyword evidence="2" id="KW-0175">Coiled coil</keyword>
<evidence type="ECO:0000256" key="2">
    <source>
        <dbReference type="SAM" id="Coils"/>
    </source>
</evidence>
<dbReference type="InterPro" id="IPR010921">
    <property type="entry name" value="Trp_repressor/repl_initiator"/>
</dbReference>
<protein>
    <recommendedName>
        <fullName evidence="3">Insertion element IS150 protein InsJ-like helix-turn-helix domain-containing protein</fullName>
    </recommendedName>
</protein>
<dbReference type="SUPFAM" id="SSF46689">
    <property type="entry name" value="Homeodomain-like"/>
    <property type="match status" value="1"/>
</dbReference>
<dbReference type="SUPFAM" id="SSF48295">
    <property type="entry name" value="TrpR-like"/>
    <property type="match status" value="2"/>
</dbReference>
<comment type="similarity">
    <text evidence="1">Belongs to the IS150/IS1296 orfA family.</text>
</comment>
<feature type="coiled-coil region" evidence="2">
    <location>
        <begin position="189"/>
        <end position="216"/>
    </location>
</feature>
<dbReference type="GO" id="GO:0004803">
    <property type="term" value="F:transposase activity"/>
    <property type="evidence" value="ECO:0007669"/>
    <property type="project" value="InterPro"/>
</dbReference>
<organism evidence="4 5">
    <name type="scientific">Exiguobacterium oxidotolerans</name>
    <dbReference type="NCBI Taxonomy" id="223958"/>
    <lineage>
        <taxon>Bacteria</taxon>
        <taxon>Bacillati</taxon>
        <taxon>Bacillota</taxon>
        <taxon>Bacilli</taxon>
        <taxon>Bacillales</taxon>
        <taxon>Bacillales Family XII. Incertae Sedis</taxon>
        <taxon>Exiguobacterium</taxon>
    </lineage>
</organism>
<dbReference type="Gene3D" id="1.10.10.10">
    <property type="entry name" value="Winged helix-like DNA-binding domain superfamily/Winged helix DNA-binding domain"/>
    <property type="match status" value="2"/>
</dbReference>
<dbReference type="Proteomes" id="UP000439752">
    <property type="component" value="Unassembled WGS sequence"/>
</dbReference>
<evidence type="ECO:0000313" key="4">
    <source>
        <dbReference type="EMBL" id="VWX38549.1"/>
    </source>
</evidence>
<dbReference type="InterPro" id="IPR036388">
    <property type="entry name" value="WH-like_DNA-bd_sf"/>
</dbReference>
<accession>A0A653IHN2</accession>
<feature type="domain" description="Insertion element IS150 protein InsJ-like helix-turn-helix" evidence="3">
    <location>
        <begin position="11"/>
        <end position="58"/>
    </location>
</feature>
<evidence type="ECO:0000313" key="5">
    <source>
        <dbReference type="Proteomes" id="UP000439752"/>
    </source>
</evidence>
<proteinExistence type="inferred from homology"/>
<name>A0A653IHN2_9BACL</name>
<keyword evidence="5" id="KW-1185">Reference proteome</keyword>
<reference evidence="4 5" key="1">
    <citation type="submission" date="2019-10" db="EMBL/GenBank/DDBJ databases">
        <authorList>
            <person name="Karimi E."/>
        </authorList>
    </citation>
    <scope>NUCLEOTIDE SEQUENCE [LARGE SCALE GENOMIC DNA]</scope>
    <source>
        <strain evidence="4">Exiguobacterium sp. 9Y</strain>
    </source>
</reference>
<dbReference type="GO" id="GO:0006313">
    <property type="term" value="P:DNA transposition"/>
    <property type="evidence" value="ECO:0007669"/>
    <property type="project" value="InterPro"/>
</dbReference>
<evidence type="ECO:0000256" key="1">
    <source>
        <dbReference type="ARBA" id="ARBA00038232"/>
    </source>
</evidence>
<dbReference type="PANTHER" id="PTHR33795:SF1">
    <property type="entry name" value="INSERTION ELEMENT IS150 PROTEIN INSJ"/>
    <property type="match status" value="1"/>
</dbReference>
<dbReference type="InterPro" id="IPR052057">
    <property type="entry name" value="IS150/IS1296_orfA-like"/>
</dbReference>